<dbReference type="EMBL" id="CAJNOQ010001277">
    <property type="protein sequence ID" value="CAF0882886.1"/>
    <property type="molecule type" value="Genomic_DNA"/>
</dbReference>
<dbReference type="SUPFAM" id="SSF49562">
    <property type="entry name" value="C2 domain (Calcium/lipid-binding domain, CaLB)"/>
    <property type="match status" value="1"/>
</dbReference>
<dbReference type="OrthoDB" id="3763at2759"/>
<dbReference type="Gene3D" id="2.60.40.150">
    <property type="entry name" value="C2 domain"/>
    <property type="match status" value="1"/>
</dbReference>
<sequence length="1347" mass="154144">MSIMITFKLSIVNHGFYHQPLTKVCRTGIEDEKKSNKESDNEEEEEEEEDAYKRKDESTAVSEQLHNNKEISELKKLDMKHRQINGNEEEKLGKVVQQQLADDGHAKNTHSSDQTSNIELPTRITDTNVVQKNEIQDHSLKETNTVTVHDNDMNHYYPSMNNNHQDENKTGLDSSTKPVSVKDELPLKSTDIHDPIVHEIHPRKLSLAEDTELLSKLNHELEEFQHDPIVHETTFHHTSLSSTHCRIELSRMYDDERSKFIVSVLKFENVWNTNKNSMNDLDITAKLLSNENYKTEQTSMIERLNLPENHTFESVITHQNLINKSLSLDIKHKPDILTNEKQFVGQVIVSLSDMKPGEKCTQWLNLQPEVTAIDNENGRAISATKIFNDPIHGHIELNPVLVRIIDTPQFQRLRRLKQLGVTYYVFPGASHNRFEHSIGFSHMFEEVLHEVRPERQWTHEKASIEMFDYMIESNNLNSYFYSVGIDNLDLLFIKELIYGPLDNVHQYEIWQYKGRDISKSFLYEIVSNKSTGIDVDKFDYIARDCHHLGKLNQFDHTRFMKFYRVLSLDNGSKQLCMREKEVKSYYDIYRIREELHRTCYQHPVVNAIGLMLTEALMSASGCLLFRNSLGKYISLSDAVDDMGVYIQLDDNILTLIKHLDDEQLNHAKEILDKVERRGIYSYIGNFQISSKIFPNKIFRTKIDRKIACNEIFKECDFGNMIGNITSDDLVIQAVELTCGNQGQDPLQNVFCYTKENLNKATKVSRDQVSTLLPDKFHEHDVRLYCKNRDRKLCSVIRYAFKHWCAKKGYTVPKETVETKPVISQEKGQIPTSSATIKVQDKAPPPLPVPLPVASTSTSNDNNQQNVQSSQVLRETSQNSKRYKQDSVNSDGKEELIVVQTETEWINLSKKFILKNRNFNVQYAHIYAERLLVMLPLVKKAAENRWGKAVAIKNMADIQVDEECIIIGTLFKQMILKPSIVKELSADNGFVPQPARTRYVDPSDKLILEEVSQRITLSGNIDTNMLVTGVVMAARGHEDEKGTFIVSDYCFKDLPPQDVLLLPKEEKFVIFVSGFQLSENSIIFDQMQTFVQSFSPSKLSSNCDKQVQKILSNTIRVLVVGNLVDNSTRSKEFTNQPKYITRKLAPSSIEAMRSVDELLEQIAINVDLDIVPGLNDPSCHMLPQQPLHPSMFPSLSLKKTTHCVTNPYEFQIGHIRFLGTSGQNVDDIAVQSSIDSRLQILENCLSWGVIAPTCPDTLSCYPYVDNDPFVILNTPNIFFAGNQPKFEQRMFEDGKTKIQLICIPAFANSLTCVALNLRTMECVEISFENETPSLVTVPTDDSNMDIAS</sequence>
<proteinExistence type="inferred from homology"/>
<dbReference type="Gene3D" id="3.30.70.2760">
    <property type="match status" value="1"/>
</dbReference>
<dbReference type="PANTHER" id="PTHR10416">
    <property type="entry name" value="DNA POLYMERASE DELTA SUBUNIT 2"/>
    <property type="match status" value="1"/>
</dbReference>
<organism evidence="5 7">
    <name type="scientific">Didymodactylos carnosus</name>
    <dbReference type="NCBI Taxonomy" id="1234261"/>
    <lineage>
        <taxon>Eukaryota</taxon>
        <taxon>Metazoa</taxon>
        <taxon>Spiralia</taxon>
        <taxon>Gnathifera</taxon>
        <taxon>Rotifera</taxon>
        <taxon>Eurotatoria</taxon>
        <taxon>Bdelloidea</taxon>
        <taxon>Philodinida</taxon>
        <taxon>Philodinidae</taxon>
        <taxon>Didymodactylos</taxon>
    </lineage>
</organism>
<dbReference type="InterPro" id="IPR007185">
    <property type="entry name" value="DNA_pol_a/d/e_bsu"/>
</dbReference>
<reference evidence="5" key="1">
    <citation type="submission" date="2021-02" db="EMBL/GenBank/DDBJ databases">
        <authorList>
            <person name="Nowell W R."/>
        </authorList>
    </citation>
    <scope>NUCLEOTIDE SEQUENCE</scope>
</reference>
<dbReference type="GO" id="GO:0043625">
    <property type="term" value="C:delta DNA polymerase complex"/>
    <property type="evidence" value="ECO:0007669"/>
    <property type="project" value="TreeGrafter"/>
</dbReference>
<evidence type="ECO:0000313" key="6">
    <source>
        <dbReference type="EMBL" id="CAF3668716.1"/>
    </source>
</evidence>
<evidence type="ECO:0000313" key="7">
    <source>
        <dbReference type="Proteomes" id="UP000663829"/>
    </source>
</evidence>
<keyword evidence="2" id="KW-0235">DNA replication</keyword>
<feature type="compositionally biased region" description="Polar residues" evidence="3">
    <location>
        <begin position="872"/>
        <end position="886"/>
    </location>
</feature>
<dbReference type="InterPro" id="IPR000008">
    <property type="entry name" value="C2_dom"/>
</dbReference>
<dbReference type="Gene3D" id="2.40.50.430">
    <property type="match status" value="1"/>
</dbReference>
<feature type="compositionally biased region" description="Low complexity" evidence="3">
    <location>
        <begin position="851"/>
        <end position="871"/>
    </location>
</feature>
<comment type="similarity">
    <text evidence="1">Belongs to the DNA polymerase delta/II small subunit family.</text>
</comment>
<comment type="caution">
    <text evidence="5">The sequence shown here is derived from an EMBL/GenBank/DDBJ whole genome shotgun (WGS) entry which is preliminary data.</text>
</comment>
<dbReference type="Proteomes" id="UP000663829">
    <property type="component" value="Unassembled WGS sequence"/>
</dbReference>
<feature type="domain" description="C2" evidence="4">
    <location>
        <begin position="243"/>
        <end position="364"/>
    </location>
</feature>
<dbReference type="InterPro" id="IPR040663">
    <property type="entry name" value="DNA_pol_D_N"/>
</dbReference>
<dbReference type="Pfam" id="PF04042">
    <property type="entry name" value="DNA_pol_E_B"/>
    <property type="match status" value="1"/>
</dbReference>
<dbReference type="PROSITE" id="PS50004">
    <property type="entry name" value="C2"/>
    <property type="match status" value="1"/>
</dbReference>
<dbReference type="Pfam" id="PF18018">
    <property type="entry name" value="DNA_pol_D_N"/>
    <property type="match status" value="1"/>
</dbReference>
<feature type="compositionally biased region" description="Polar residues" evidence="3">
    <location>
        <begin position="825"/>
        <end position="836"/>
    </location>
</feature>
<dbReference type="Gene3D" id="3.60.21.50">
    <property type="match status" value="1"/>
</dbReference>
<gene>
    <name evidence="5" type="ORF">GPM918_LOCUS7707</name>
    <name evidence="6" type="ORF">SRO942_LOCUS7707</name>
</gene>
<feature type="region of interest" description="Disordered" evidence="3">
    <location>
        <begin position="821"/>
        <end position="886"/>
    </location>
</feature>
<dbReference type="SUPFAM" id="SSF109604">
    <property type="entry name" value="HD-domain/PDEase-like"/>
    <property type="match status" value="1"/>
</dbReference>
<evidence type="ECO:0000256" key="2">
    <source>
        <dbReference type="ARBA" id="ARBA00022705"/>
    </source>
</evidence>
<dbReference type="InterPro" id="IPR035892">
    <property type="entry name" value="C2_domain_sf"/>
</dbReference>
<dbReference type="Proteomes" id="UP000681722">
    <property type="component" value="Unassembled WGS sequence"/>
</dbReference>
<protein>
    <recommendedName>
        <fullName evidence="4">C2 domain-containing protein</fullName>
    </recommendedName>
</protein>
<dbReference type="InterPro" id="IPR024826">
    <property type="entry name" value="DNA_pol_delta/II_ssu"/>
</dbReference>
<dbReference type="Gene3D" id="1.10.3210.10">
    <property type="entry name" value="Hypothetical protein af1432"/>
    <property type="match status" value="2"/>
</dbReference>
<name>A0A813YDZ5_9BILA</name>
<dbReference type="EMBL" id="CAJOBC010001277">
    <property type="protein sequence ID" value="CAF3668716.1"/>
    <property type="molecule type" value="Genomic_DNA"/>
</dbReference>
<dbReference type="PANTHER" id="PTHR10416:SF0">
    <property type="entry name" value="DNA POLYMERASE DELTA SUBUNIT 2"/>
    <property type="match status" value="1"/>
</dbReference>
<evidence type="ECO:0000259" key="4">
    <source>
        <dbReference type="PROSITE" id="PS50004"/>
    </source>
</evidence>
<dbReference type="GO" id="GO:0003677">
    <property type="term" value="F:DNA binding"/>
    <property type="evidence" value="ECO:0007669"/>
    <property type="project" value="InterPro"/>
</dbReference>
<keyword evidence="7" id="KW-1185">Reference proteome</keyword>
<feature type="compositionally biased region" description="Acidic residues" evidence="3">
    <location>
        <begin position="40"/>
        <end position="50"/>
    </location>
</feature>
<feature type="region of interest" description="Disordered" evidence="3">
    <location>
        <begin position="31"/>
        <end position="68"/>
    </location>
</feature>
<evidence type="ECO:0000313" key="5">
    <source>
        <dbReference type="EMBL" id="CAF0882886.1"/>
    </source>
</evidence>
<accession>A0A813YDZ5</accession>
<dbReference type="GO" id="GO:0006271">
    <property type="term" value="P:DNA strand elongation involved in DNA replication"/>
    <property type="evidence" value="ECO:0007669"/>
    <property type="project" value="TreeGrafter"/>
</dbReference>
<evidence type="ECO:0000256" key="1">
    <source>
        <dbReference type="ARBA" id="ARBA00006035"/>
    </source>
</evidence>
<evidence type="ECO:0000256" key="3">
    <source>
        <dbReference type="SAM" id="MobiDB-lite"/>
    </source>
</evidence>